<proteinExistence type="predicted"/>
<dbReference type="SUPFAM" id="SSF56784">
    <property type="entry name" value="HAD-like"/>
    <property type="match status" value="1"/>
</dbReference>
<dbReference type="RefSeq" id="WP_069151852.1">
    <property type="nucleotide sequence ID" value="NZ_MCGH01000002.1"/>
</dbReference>
<dbReference type="InterPro" id="IPR023214">
    <property type="entry name" value="HAD_sf"/>
</dbReference>
<dbReference type="InterPro" id="IPR036514">
    <property type="entry name" value="SGNH_hydro_sf"/>
</dbReference>
<dbReference type="Gene3D" id="3.40.50.1000">
    <property type="entry name" value="HAD superfamily/HAD-like"/>
    <property type="match status" value="1"/>
</dbReference>
<dbReference type="Gene3D" id="3.40.50.1110">
    <property type="entry name" value="SGNH hydrolase"/>
    <property type="match status" value="1"/>
</dbReference>
<dbReference type="NCBIfam" id="TIGR01681">
    <property type="entry name" value="HAD-SF-IIIC"/>
    <property type="match status" value="1"/>
</dbReference>
<protein>
    <recommendedName>
        <fullName evidence="1">BF1531-like N-terminal domain-containing protein</fullName>
    </recommendedName>
</protein>
<dbReference type="InterPro" id="IPR049369">
    <property type="entry name" value="BF1531-like_N"/>
</dbReference>
<dbReference type="InterPro" id="IPR036412">
    <property type="entry name" value="HAD-like_sf"/>
</dbReference>
<reference evidence="2 3" key="1">
    <citation type="submission" date="2016-07" db="EMBL/GenBank/DDBJ databases">
        <title>Characterization of isolates of Eisenbergiella tayi derived from blood cultures, using whole genome sequencing.</title>
        <authorList>
            <person name="Burdz T."/>
            <person name="Wiebe D."/>
            <person name="Huynh C."/>
            <person name="Bernard K."/>
        </authorList>
    </citation>
    <scope>NUCLEOTIDE SEQUENCE [LARGE SCALE GENOMIC DNA]</scope>
    <source>
        <strain evidence="2 3">NML 110608</strain>
    </source>
</reference>
<evidence type="ECO:0000259" key="1">
    <source>
        <dbReference type="Pfam" id="PF21211"/>
    </source>
</evidence>
<dbReference type="Proteomes" id="UP000094067">
    <property type="component" value="Unassembled WGS sequence"/>
</dbReference>
<feature type="domain" description="BF1531-like N-terminal" evidence="1">
    <location>
        <begin position="37"/>
        <end position="232"/>
    </location>
</feature>
<accession>A0A1E3AA45</accession>
<dbReference type="EMBL" id="MCGH01000002">
    <property type="protein sequence ID" value="ODM05645.1"/>
    <property type="molecule type" value="Genomic_DNA"/>
</dbReference>
<dbReference type="PATRIC" id="fig|1432052.4.peg.1719"/>
<evidence type="ECO:0000313" key="3">
    <source>
        <dbReference type="Proteomes" id="UP000094067"/>
    </source>
</evidence>
<dbReference type="AlphaFoldDB" id="A0A1E3AA45"/>
<dbReference type="NCBIfam" id="TIGR01686">
    <property type="entry name" value="FkbH"/>
    <property type="match status" value="1"/>
</dbReference>
<dbReference type="InterPro" id="IPR010033">
    <property type="entry name" value="HAD_SF_ppase_IIIC"/>
</dbReference>
<gene>
    <name evidence="2" type="ORF">BEI61_01534</name>
</gene>
<dbReference type="InterPro" id="IPR010037">
    <property type="entry name" value="FkbH_domain"/>
</dbReference>
<organism evidence="2 3">
    <name type="scientific">Eisenbergiella tayi</name>
    <dbReference type="NCBI Taxonomy" id="1432052"/>
    <lineage>
        <taxon>Bacteria</taxon>
        <taxon>Bacillati</taxon>
        <taxon>Bacillota</taxon>
        <taxon>Clostridia</taxon>
        <taxon>Lachnospirales</taxon>
        <taxon>Lachnospiraceae</taxon>
        <taxon>Eisenbergiella</taxon>
    </lineage>
</organism>
<comment type="caution">
    <text evidence="2">The sequence shown here is derived from an EMBL/GenBank/DDBJ whole genome shotgun (WGS) entry which is preliminary data.</text>
</comment>
<dbReference type="Pfam" id="PF21211">
    <property type="entry name" value="FkbH_N"/>
    <property type="match status" value="1"/>
</dbReference>
<evidence type="ECO:0000313" key="2">
    <source>
        <dbReference type="EMBL" id="ODM05645.1"/>
    </source>
</evidence>
<sequence length="593" mass="68328">MLKELEYPFDSELILKKSKKMKKLLLSGGSGRIKKNIAVLGGSTTHDIVRILELFLLNHGIEPVFYESEFGQYWEDAVFGNEALTAFSPDIIYFHTSNRNITFWPEMGCSARDAGKLLDRQFEHFKEAWEKAKERWKCPIIQNNMEYPFYRLLGNQDCVMEAGRTAFVNRLNARFAEYAGGHEDFFINDINYQSAVFGLDAWSDPLYWHMYKYALNLKAVPWLSHNIANIIKSIYGKNKKSLVLDLDNTLWGGVVGDDGVENLELGPETSMGQVFAEFQNYVKHLKDIGVVLNIDSKNEEENALAGLNHPDGILKPEDFIVIKANWEPKDRNILKISSEMNVLPDSLVFVDDNPAEREIVSLNGQGASVPEIGTPEQYIRVLDHNGYFEVTSLSEDDQKRNEMYRANAMRAQQQESFADYGQYLDSLDMHAVILPFESFYMARIAQLTNKSNQFNLTTRRYTQSEIEEAARDSSKITLYGKLTDKFGDNGVVSVVIGHVEGKTLHIDLWLMSCRVLKRDMEYAMMDELVNVCRLRGIQYIYGYYYPTAKNGMVRNFYHLQGFEEVENRNGNTIWRFSISEDYEKKNKYIRVNQ</sequence>
<name>A0A1E3AA45_9FIRM</name>